<dbReference type="Gene3D" id="1.10.10.10">
    <property type="entry name" value="Winged helix-like DNA-binding domain superfamily/Winged helix DNA-binding domain"/>
    <property type="match status" value="1"/>
</dbReference>
<gene>
    <name evidence="3" type="ORF">GCM10025868_33380</name>
</gene>
<dbReference type="InterPro" id="IPR051534">
    <property type="entry name" value="CBASS_pafABC_assoc_protein"/>
</dbReference>
<dbReference type="Proteomes" id="UP001157017">
    <property type="component" value="Unassembled WGS sequence"/>
</dbReference>
<reference evidence="4" key="1">
    <citation type="journal article" date="2019" name="Int. J. Syst. Evol. Microbiol.">
        <title>The Global Catalogue of Microorganisms (GCM) 10K type strain sequencing project: providing services to taxonomists for standard genome sequencing and annotation.</title>
        <authorList>
            <consortium name="The Broad Institute Genomics Platform"/>
            <consortium name="The Broad Institute Genome Sequencing Center for Infectious Disease"/>
            <person name="Wu L."/>
            <person name="Ma J."/>
        </authorList>
    </citation>
    <scope>NUCLEOTIDE SEQUENCE [LARGE SCALE GENOMIC DNA]</scope>
    <source>
        <strain evidence="4">NBRC 108730</strain>
    </source>
</reference>
<comment type="caution">
    <text evidence="3">The sequence shown here is derived from an EMBL/GenBank/DDBJ whole genome shotgun (WGS) entry which is preliminary data.</text>
</comment>
<feature type="region of interest" description="Disordered" evidence="1">
    <location>
        <begin position="93"/>
        <end position="135"/>
    </location>
</feature>
<evidence type="ECO:0000313" key="4">
    <source>
        <dbReference type="Proteomes" id="UP001157017"/>
    </source>
</evidence>
<dbReference type="SUPFAM" id="SSF46785">
    <property type="entry name" value="Winged helix' DNA-binding domain"/>
    <property type="match status" value="1"/>
</dbReference>
<keyword evidence="4" id="KW-1185">Reference proteome</keyword>
<accession>A0ABQ6JJC9</accession>
<dbReference type="EMBL" id="BSUZ01000001">
    <property type="protein sequence ID" value="GMA88088.1"/>
    <property type="molecule type" value="Genomic_DNA"/>
</dbReference>
<feature type="compositionally biased region" description="Low complexity" evidence="1">
    <location>
        <begin position="105"/>
        <end position="117"/>
    </location>
</feature>
<evidence type="ECO:0000259" key="2">
    <source>
        <dbReference type="Pfam" id="PF08279"/>
    </source>
</evidence>
<dbReference type="PANTHER" id="PTHR34580">
    <property type="match status" value="1"/>
</dbReference>
<dbReference type="InterPro" id="IPR036388">
    <property type="entry name" value="WH-like_DNA-bd_sf"/>
</dbReference>
<evidence type="ECO:0000256" key="1">
    <source>
        <dbReference type="SAM" id="MobiDB-lite"/>
    </source>
</evidence>
<dbReference type="PANTHER" id="PTHR34580:SF3">
    <property type="entry name" value="PROTEIN PAFB"/>
    <property type="match status" value="1"/>
</dbReference>
<protein>
    <recommendedName>
        <fullName evidence="2">Helix-turn-helix type 11 domain-containing protein</fullName>
    </recommendedName>
</protein>
<evidence type="ECO:0000313" key="3">
    <source>
        <dbReference type="EMBL" id="GMA88088.1"/>
    </source>
</evidence>
<dbReference type="Pfam" id="PF08279">
    <property type="entry name" value="HTH_11"/>
    <property type="match status" value="1"/>
</dbReference>
<feature type="domain" description="Helix-turn-helix type 11" evidence="2">
    <location>
        <begin position="8"/>
        <end position="63"/>
    </location>
</feature>
<dbReference type="InterPro" id="IPR036390">
    <property type="entry name" value="WH_DNA-bd_sf"/>
</dbReference>
<dbReference type="InterPro" id="IPR013196">
    <property type="entry name" value="HTH_11"/>
</dbReference>
<proteinExistence type="predicted"/>
<sequence length="135" mass="13818">MEISPTARALRMLEALQDSPGVTAERLARRLGTSERAVRRYATLLREAGIPVESTSGRYGGYRLGRGTRLPPVLLSAAEALGLVMAVLEGRPNAGQGDVTGDPVASAIAKPGAPAAGAGRGVGDGDPAGDDGERR</sequence>
<organism evidence="3 4">
    <name type="scientific">Angustibacter aerolatus</name>
    <dbReference type="NCBI Taxonomy" id="1162965"/>
    <lineage>
        <taxon>Bacteria</taxon>
        <taxon>Bacillati</taxon>
        <taxon>Actinomycetota</taxon>
        <taxon>Actinomycetes</taxon>
        <taxon>Kineosporiales</taxon>
        <taxon>Kineosporiaceae</taxon>
    </lineage>
</organism>
<name>A0ABQ6JJC9_9ACTN</name>